<evidence type="ECO:0000256" key="6">
    <source>
        <dbReference type="ARBA" id="ARBA00023163"/>
    </source>
</evidence>
<dbReference type="GO" id="GO:0003677">
    <property type="term" value="F:DNA binding"/>
    <property type="evidence" value="ECO:0007669"/>
    <property type="project" value="UniProtKB-KW"/>
</dbReference>
<dbReference type="SMART" id="SM00091">
    <property type="entry name" value="PAS"/>
    <property type="match status" value="2"/>
</dbReference>
<dbReference type="InterPro" id="IPR003593">
    <property type="entry name" value="AAA+_ATPase"/>
</dbReference>
<dbReference type="InterPro" id="IPR025944">
    <property type="entry name" value="Sigma_54_int_dom_CS"/>
</dbReference>
<dbReference type="SUPFAM" id="SSF52540">
    <property type="entry name" value="P-loop containing nucleoside triphosphate hydrolases"/>
    <property type="match status" value="1"/>
</dbReference>
<dbReference type="InterPro" id="IPR000014">
    <property type="entry name" value="PAS"/>
</dbReference>
<dbReference type="Pfam" id="PF18024">
    <property type="entry name" value="HTH_50"/>
    <property type="match status" value="1"/>
</dbReference>
<evidence type="ECO:0000313" key="10">
    <source>
        <dbReference type="EMBL" id="SHO50337.1"/>
    </source>
</evidence>
<protein>
    <recommendedName>
        <fullName evidence="7">HTH-type transcriptional regulatory protein TyrR</fullName>
    </recommendedName>
</protein>
<dbReference type="CDD" id="cd00009">
    <property type="entry name" value="AAA"/>
    <property type="match status" value="1"/>
</dbReference>
<reference evidence="10 11" key="1">
    <citation type="submission" date="2016-12" db="EMBL/GenBank/DDBJ databases">
        <authorList>
            <person name="Song W.-J."/>
            <person name="Kurnit D.M."/>
        </authorList>
    </citation>
    <scope>NUCLEOTIDE SEQUENCE [LARGE SCALE GENOMIC DNA]</scope>
    <source>
        <strain evidence="10 11">DSM 18488</strain>
    </source>
</reference>
<evidence type="ECO:0000256" key="2">
    <source>
        <dbReference type="ARBA" id="ARBA00022797"/>
    </source>
</evidence>
<dbReference type="PROSITE" id="PS00675">
    <property type="entry name" value="SIGMA54_INTERACT_1"/>
    <property type="match status" value="1"/>
</dbReference>
<dbReference type="GO" id="GO:0005524">
    <property type="term" value="F:ATP binding"/>
    <property type="evidence" value="ECO:0007669"/>
    <property type="project" value="UniProtKB-KW"/>
</dbReference>
<keyword evidence="5" id="KW-0238">DNA-binding</keyword>
<dbReference type="NCBIfam" id="TIGR00229">
    <property type="entry name" value="sensory_box"/>
    <property type="match status" value="1"/>
</dbReference>
<feature type="domain" description="Sigma-54 factor interaction" evidence="8">
    <location>
        <begin position="288"/>
        <end position="518"/>
    </location>
</feature>
<keyword evidence="3" id="KW-0067">ATP-binding</keyword>
<gene>
    <name evidence="10" type="ORF">SAMN02745220_03363</name>
</gene>
<dbReference type="InterPro" id="IPR025662">
    <property type="entry name" value="Sigma_54_int_dom_ATP-bd_1"/>
</dbReference>
<dbReference type="PROSITE" id="PS00676">
    <property type="entry name" value="SIGMA54_INTERACT_2"/>
    <property type="match status" value="1"/>
</dbReference>
<evidence type="ECO:0000256" key="3">
    <source>
        <dbReference type="ARBA" id="ARBA00022840"/>
    </source>
</evidence>
<feature type="domain" description="PAS" evidence="9">
    <location>
        <begin position="143"/>
        <end position="198"/>
    </location>
</feature>
<dbReference type="Gene3D" id="3.30.450.20">
    <property type="entry name" value="PAS domain"/>
    <property type="match status" value="2"/>
</dbReference>
<dbReference type="InterPro" id="IPR030828">
    <property type="entry name" value="HTH_TyrR"/>
</dbReference>
<dbReference type="GO" id="GO:0006355">
    <property type="term" value="P:regulation of DNA-templated transcription"/>
    <property type="evidence" value="ECO:0007669"/>
    <property type="project" value="InterPro"/>
</dbReference>
<keyword evidence="4" id="KW-0805">Transcription regulation</keyword>
<evidence type="ECO:0000256" key="5">
    <source>
        <dbReference type="ARBA" id="ARBA00023125"/>
    </source>
</evidence>
<evidence type="ECO:0000256" key="4">
    <source>
        <dbReference type="ARBA" id="ARBA00023015"/>
    </source>
</evidence>
<dbReference type="CDD" id="cd00130">
    <property type="entry name" value="PAS"/>
    <property type="match status" value="1"/>
</dbReference>
<dbReference type="InterPro" id="IPR009057">
    <property type="entry name" value="Homeodomain-like_sf"/>
</dbReference>
<dbReference type="Pfam" id="PF25601">
    <property type="entry name" value="AAA_lid_14"/>
    <property type="match status" value="1"/>
</dbReference>
<dbReference type="Gene3D" id="3.40.50.300">
    <property type="entry name" value="P-loop containing nucleotide triphosphate hydrolases"/>
    <property type="match status" value="1"/>
</dbReference>
<dbReference type="STRING" id="1121416.SAMN02745220_03363"/>
<dbReference type="PROSITE" id="PS00688">
    <property type="entry name" value="SIGMA54_INTERACT_3"/>
    <property type="match status" value="1"/>
</dbReference>
<keyword evidence="6" id="KW-0804">Transcription</keyword>
<dbReference type="PROSITE" id="PS50045">
    <property type="entry name" value="SIGMA54_INTERACT_4"/>
    <property type="match status" value="1"/>
</dbReference>
<dbReference type="SUPFAM" id="SSF55785">
    <property type="entry name" value="PYP-like sensor domain (PAS domain)"/>
    <property type="match status" value="2"/>
</dbReference>
<evidence type="ECO:0000256" key="7">
    <source>
        <dbReference type="ARBA" id="ARBA00029500"/>
    </source>
</evidence>
<dbReference type="Pfam" id="PF00989">
    <property type="entry name" value="PAS"/>
    <property type="match status" value="1"/>
</dbReference>
<evidence type="ECO:0000256" key="1">
    <source>
        <dbReference type="ARBA" id="ARBA00022741"/>
    </source>
</evidence>
<evidence type="ECO:0000313" key="11">
    <source>
        <dbReference type="Proteomes" id="UP000184603"/>
    </source>
</evidence>
<dbReference type="FunFam" id="3.40.50.300:FF:000006">
    <property type="entry name" value="DNA-binding transcriptional regulator NtrC"/>
    <property type="match status" value="1"/>
</dbReference>
<proteinExistence type="predicted"/>
<dbReference type="InterPro" id="IPR058031">
    <property type="entry name" value="AAA_lid_NorR"/>
</dbReference>
<keyword evidence="2" id="KW-0058">Aromatic hydrocarbons catabolism</keyword>
<dbReference type="Pfam" id="PF00158">
    <property type="entry name" value="Sigma54_activat"/>
    <property type="match status" value="1"/>
</dbReference>
<dbReference type="InterPro" id="IPR013767">
    <property type="entry name" value="PAS_fold"/>
</dbReference>
<dbReference type="EMBL" id="FRFE01000018">
    <property type="protein sequence ID" value="SHO50337.1"/>
    <property type="molecule type" value="Genomic_DNA"/>
</dbReference>
<dbReference type="Proteomes" id="UP000184603">
    <property type="component" value="Unassembled WGS sequence"/>
</dbReference>
<dbReference type="InterPro" id="IPR025943">
    <property type="entry name" value="Sigma_54_int_dom_ATP-bd_2"/>
</dbReference>
<dbReference type="PANTHER" id="PTHR32071">
    <property type="entry name" value="TRANSCRIPTIONAL REGULATORY PROTEIN"/>
    <property type="match status" value="1"/>
</dbReference>
<evidence type="ECO:0000259" key="9">
    <source>
        <dbReference type="PROSITE" id="PS50112"/>
    </source>
</evidence>
<dbReference type="Gene3D" id="1.10.8.60">
    <property type="match status" value="1"/>
</dbReference>
<organism evidence="10 11">
    <name type="scientific">Desulfopila aestuarii DSM 18488</name>
    <dbReference type="NCBI Taxonomy" id="1121416"/>
    <lineage>
        <taxon>Bacteria</taxon>
        <taxon>Pseudomonadati</taxon>
        <taxon>Thermodesulfobacteriota</taxon>
        <taxon>Desulfobulbia</taxon>
        <taxon>Desulfobulbales</taxon>
        <taxon>Desulfocapsaceae</taxon>
        <taxon>Desulfopila</taxon>
    </lineage>
</organism>
<dbReference type="PANTHER" id="PTHR32071:SF119">
    <property type="entry name" value="SIGMA L-DEPENDENT TRANSCRIPTIONAL REGULATOR YPLP-RELATED"/>
    <property type="match status" value="1"/>
</dbReference>
<evidence type="ECO:0000259" key="8">
    <source>
        <dbReference type="PROSITE" id="PS50045"/>
    </source>
</evidence>
<dbReference type="InterPro" id="IPR002078">
    <property type="entry name" value="Sigma_54_int"/>
</dbReference>
<dbReference type="SMART" id="SM00382">
    <property type="entry name" value="AAA"/>
    <property type="match status" value="1"/>
</dbReference>
<dbReference type="Gene3D" id="1.10.10.60">
    <property type="entry name" value="Homeodomain-like"/>
    <property type="match status" value="1"/>
</dbReference>
<dbReference type="SUPFAM" id="SSF46689">
    <property type="entry name" value="Homeodomain-like"/>
    <property type="match status" value="1"/>
</dbReference>
<dbReference type="InterPro" id="IPR035965">
    <property type="entry name" value="PAS-like_dom_sf"/>
</dbReference>
<keyword evidence="1" id="KW-0547">Nucleotide-binding</keyword>
<name>A0A1M7YCI2_9BACT</name>
<accession>A0A1M7YCI2</accession>
<keyword evidence="11" id="KW-1185">Reference proteome</keyword>
<sequence length="602" mass="67129">MSSTVSGRNQQNRSSDQHKPRVICMNIQDIFRFTRQIILIVDSNGFLCQFNEMAAEILPLEQNTHIGLPLSTILPPVMEPLQKCFDSGQPVRDLPLRINESHLLLDITPIIPPGGLAGAICSLHEAVASSPQTPFEQTTVQFLNRHLETIFNASSDGIWVCDGKGTVLSINAASAKLNGINPEEITGKNVNDLLEDKEFDQSVTAKVIASGRQETVMQYISRTKRFLLSTGTPSFTKEGTIDLIVINERDMTELNMLRKQVEEGQKVKEKITEELTELSLLELERNSIIAESSRMRQILQMSLKLSNLGASNILILGESGTGKGLLAKLIHKNSKRRKMPFIEINCAALPEHLLEAELFGYEKNAFTGASNRGKIGLFELANGGTLFLDEIGDMPLALQAKLLKYLDSQEIRRVGGTETIKISCATIAATNQNLSNLVKQKLFREDLFYRLNSFTLELPPLRERSEDISGLIRHYLNEFNTKYDSHKTITPNGMRLLQAYTFPGNIRELKNIIENGVVLSDTNHIDEFIKAGISGEFPTVHDSQHAQGSSEDTSNLPARLSELEKQCLQEARKQFATTREIAVALGISQPSVVRKLKKYHIH</sequence>
<dbReference type="AlphaFoldDB" id="A0A1M7YCI2"/>
<dbReference type="PROSITE" id="PS50112">
    <property type="entry name" value="PAS"/>
    <property type="match status" value="1"/>
</dbReference>
<dbReference type="InterPro" id="IPR027417">
    <property type="entry name" value="P-loop_NTPase"/>
</dbReference>